<proteinExistence type="predicted"/>
<keyword evidence="2" id="KW-1185">Reference proteome</keyword>
<gene>
    <name evidence="1" type="ORF">RCO22_10945</name>
</gene>
<evidence type="ECO:0000313" key="2">
    <source>
        <dbReference type="Proteomes" id="UP001224477"/>
    </source>
</evidence>
<dbReference type="RefSeq" id="WP_309254826.1">
    <property type="nucleotide sequence ID" value="NZ_JAVGXC010000008.1"/>
</dbReference>
<dbReference type="EMBL" id="JAVGXC010000008">
    <property type="protein sequence ID" value="MDR0189456.1"/>
    <property type="molecule type" value="Genomic_DNA"/>
</dbReference>
<sequence>MAESYGLTFQNSLDNRVVIDSEFTRLSVICKGRYVNNSGLYAITSFPFTIKSQWPPFVFIRPDPAAGQIGMTQAEVLGSSGAWTGFRIRAYDNSSVRPNGSYFVAGFGAEILSDYGMRLKDGDRKVLFDTGTPTALFANYNSSWTYSGQGTTPQGQSIAYFTAPFVMSSKEYILINTLSMPVIRPLQQQSDLQMIWDYPNNRMIAAVIYISGYNTNSLGISTMTAKLVV</sequence>
<reference evidence="1 2" key="1">
    <citation type="journal article" date="2023" name="Microbiol. Resour. Announc.">
        <title>Whole-genome sequence of Pseudomonas yamanorum OLsAu1 isolated from the edible ectomycorrhizal mushroom Lactarius sp. section Deliciosi.</title>
        <authorList>
            <person name="Ramirez-Mendoza R."/>
            <person name="Angeles-Argaiz R.E."/>
            <person name="Hernandez-Oaxaca D."/>
            <person name="Aguirre-Beltran L."/>
            <person name="Almaraz-Suarez J."/>
            <person name="Perez-Moreno J."/>
        </authorList>
    </citation>
    <scope>NUCLEOTIDE SEQUENCE [LARGE SCALE GENOMIC DNA]</scope>
    <source>
        <strain evidence="1 2">OLsAu1</strain>
    </source>
</reference>
<comment type="caution">
    <text evidence="1">The sequence shown here is derived from an EMBL/GenBank/DDBJ whole genome shotgun (WGS) entry which is preliminary data.</text>
</comment>
<protein>
    <submittedName>
        <fullName evidence="1">Uncharacterized protein</fullName>
    </submittedName>
</protein>
<dbReference type="Proteomes" id="UP001224477">
    <property type="component" value="Unassembled WGS sequence"/>
</dbReference>
<evidence type="ECO:0000313" key="1">
    <source>
        <dbReference type="EMBL" id="MDR0189456.1"/>
    </source>
</evidence>
<accession>A0ABU1CQF9</accession>
<name>A0ABU1CQF9_9PSED</name>
<organism evidence="1 2">
    <name type="scientific">Pseudomonas yamanorum</name>
    <dbReference type="NCBI Taxonomy" id="515393"/>
    <lineage>
        <taxon>Bacteria</taxon>
        <taxon>Pseudomonadati</taxon>
        <taxon>Pseudomonadota</taxon>
        <taxon>Gammaproteobacteria</taxon>
        <taxon>Pseudomonadales</taxon>
        <taxon>Pseudomonadaceae</taxon>
        <taxon>Pseudomonas</taxon>
    </lineage>
</organism>